<keyword evidence="4" id="KW-0399">Innate immunity</keyword>
<evidence type="ECO:0000256" key="2">
    <source>
        <dbReference type="ARBA" id="ARBA00022490"/>
    </source>
</evidence>
<gene>
    <name evidence="9" type="primary">ticam1</name>
</gene>
<dbReference type="InterPro" id="IPR000157">
    <property type="entry name" value="TIR_dom"/>
</dbReference>
<dbReference type="GO" id="GO:0032728">
    <property type="term" value="P:positive regulation of interferon-beta production"/>
    <property type="evidence" value="ECO:0007669"/>
    <property type="project" value="Ensembl"/>
</dbReference>
<dbReference type="Ensembl" id="ENSMMDT00005008097.1">
    <property type="protein sequence ID" value="ENSMMDP00005007862.1"/>
    <property type="gene ID" value="ENSMMDG00005004339.1"/>
</dbReference>
<dbReference type="InterPro" id="IPR040886">
    <property type="entry name" value="TRIF_N"/>
</dbReference>
<evidence type="ECO:0000256" key="4">
    <source>
        <dbReference type="ARBA" id="ARBA00022588"/>
    </source>
</evidence>
<reference evidence="9" key="2">
    <citation type="submission" date="2025-08" db="UniProtKB">
        <authorList>
            <consortium name="Ensembl"/>
        </authorList>
    </citation>
    <scope>IDENTIFICATION</scope>
</reference>
<dbReference type="AlphaFoldDB" id="A0A667WYN6"/>
<dbReference type="Gene3D" id="3.40.50.10140">
    <property type="entry name" value="Toll/interleukin-1 receptor homology (TIR) domain"/>
    <property type="match status" value="1"/>
</dbReference>
<dbReference type="GO" id="GO:0006954">
    <property type="term" value="P:inflammatory response"/>
    <property type="evidence" value="ECO:0007669"/>
    <property type="project" value="UniProtKB-KW"/>
</dbReference>
<reference evidence="9" key="3">
    <citation type="submission" date="2025-09" db="UniProtKB">
        <authorList>
            <consortium name="Ensembl"/>
        </authorList>
    </citation>
    <scope>IDENTIFICATION</scope>
</reference>
<name>A0A667WYN6_9TELE</name>
<keyword evidence="6" id="KW-0395">Inflammatory response</keyword>
<dbReference type="Pfam" id="PF17798">
    <property type="entry name" value="TRIF-NTD"/>
    <property type="match status" value="1"/>
</dbReference>
<feature type="domain" description="TIR" evidence="8">
    <location>
        <begin position="385"/>
        <end position="547"/>
    </location>
</feature>
<keyword evidence="10" id="KW-1185">Reference proteome</keyword>
<dbReference type="GO" id="GO:0035666">
    <property type="term" value="P:TRIF-dependent toll-like receptor signaling pathway"/>
    <property type="evidence" value="ECO:0007669"/>
    <property type="project" value="InterPro"/>
</dbReference>
<feature type="compositionally biased region" description="Polar residues" evidence="7">
    <location>
        <begin position="185"/>
        <end position="202"/>
    </location>
</feature>
<organism evidence="9 10">
    <name type="scientific">Myripristis murdjan</name>
    <name type="common">pinecone soldierfish</name>
    <dbReference type="NCBI Taxonomy" id="586833"/>
    <lineage>
        <taxon>Eukaryota</taxon>
        <taxon>Metazoa</taxon>
        <taxon>Chordata</taxon>
        <taxon>Craniata</taxon>
        <taxon>Vertebrata</taxon>
        <taxon>Euteleostomi</taxon>
        <taxon>Actinopterygii</taxon>
        <taxon>Neopterygii</taxon>
        <taxon>Teleostei</taxon>
        <taxon>Neoteleostei</taxon>
        <taxon>Acanthomorphata</taxon>
        <taxon>Holocentriformes</taxon>
        <taxon>Holocentridae</taxon>
        <taxon>Myripristis</taxon>
    </lineage>
</organism>
<dbReference type="GO" id="GO:0045087">
    <property type="term" value="P:innate immune response"/>
    <property type="evidence" value="ECO:0007669"/>
    <property type="project" value="UniProtKB-KW"/>
</dbReference>
<dbReference type="PANTHER" id="PTHR47230:SF1">
    <property type="entry name" value="TIR DOMAIN-CONTAINING ADAPTER MOLECULE 1"/>
    <property type="match status" value="1"/>
</dbReference>
<sequence>MDEKSPEQQGTGLQDVFRILTRVPEERLVSLTFQLGETPEEVIVHALCLILLQKGTQALNKLQTLKDSYLANHLAEKWRTSKKLEDFQVICGHFQEFTVKLLAELARIFKVLSEQRLCEPLLRNLAYQRALSIDNDKTNDGTHLEYTSTDELREEAKVVCGPQFAEWMSSFKELRLGSDHDPHSGLNNGNSALKLSASQDQSESAHSLPSSLQASSSIASYPTHLEISLASTTTCQEDKSGPATSGQTHPCSALPLVSESVIKNDSGRSNSSKESILSTEQRHSKMDTCGRTTLPAESRRLESSEPILFKEGRESKTGSQGPAGLAAEYRRLDRHVAQNVQDQTAVKTTELKSAAPTAANTCLPKINDPKEMHEREGTEEEEEATFYSFVILHAQEDAEMAERMREKLESIIGAEGATFSGDFEIPGKRTLMCVEDAINNSAFTILLLTRNFHTRLLEVETDSALINSINKKHKYNTVIPLLPQENCMSRHSMPIILQTVVPLVENKTFDKRIKKALSPKAIESQRKVWAEEQKVKEQIRRQERLKLQNKNDEQFIREMRKVKMLEHERQRLFLQQLNVRGSPNIPGFPYSCMGPESPQQVGEDGRVWWPQSNIHIENAKYIMIGNDSQMTVELGGVVDKDGIVYNEDS</sequence>
<dbReference type="Proteomes" id="UP000472263">
    <property type="component" value="Chromosome 17"/>
</dbReference>
<comment type="subcellular location">
    <subcellularLocation>
        <location evidence="1">Cytoplasm</location>
    </subcellularLocation>
</comment>
<dbReference type="GO" id="GO:0035591">
    <property type="term" value="F:signaling adaptor activity"/>
    <property type="evidence" value="ECO:0007669"/>
    <property type="project" value="TreeGrafter"/>
</dbReference>
<evidence type="ECO:0000256" key="3">
    <source>
        <dbReference type="ARBA" id="ARBA00022553"/>
    </source>
</evidence>
<keyword evidence="3" id="KW-0597">Phosphoprotein</keyword>
<keyword evidence="2" id="KW-0963">Cytoplasm</keyword>
<evidence type="ECO:0000313" key="10">
    <source>
        <dbReference type="Proteomes" id="UP000472263"/>
    </source>
</evidence>
<proteinExistence type="predicted"/>
<dbReference type="FunCoup" id="A0A667WYN6">
    <property type="interactions" value="1010"/>
</dbReference>
<accession>A0A667WYN6</accession>
<dbReference type="Gene3D" id="1.25.40.780">
    <property type="match status" value="1"/>
</dbReference>
<dbReference type="GO" id="GO:0043123">
    <property type="term" value="P:positive regulation of canonical NF-kappaB signal transduction"/>
    <property type="evidence" value="ECO:0007669"/>
    <property type="project" value="Ensembl"/>
</dbReference>
<dbReference type="PANTHER" id="PTHR47230">
    <property type="entry name" value="TIR DOMAIN-CONTAINING ADAPTER MOLECULE 1"/>
    <property type="match status" value="1"/>
</dbReference>
<dbReference type="GO" id="GO:0005768">
    <property type="term" value="C:endosome"/>
    <property type="evidence" value="ECO:0007669"/>
    <property type="project" value="TreeGrafter"/>
</dbReference>
<keyword evidence="5" id="KW-0391">Immunity</keyword>
<dbReference type="GO" id="GO:0005794">
    <property type="term" value="C:Golgi apparatus"/>
    <property type="evidence" value="ECO:0007669"/>
    <property type="project" value="Ensembl"/>
</dbReference>
<dbReference type="GeneTree" id="ENSGT00940000163706"/>
<dbReference type="InterPro" id="IPR035897">
    <property type="entry name" value="Toll_tir_struct_dom_sf"/>
</dbReference>
<dbReference type="InterPro" id="IPR046946">
    <property type="entry name" value="TCAM1/2"/>
</dbReference>
<evidence type="ECO:0000256" key="1">
    <source>
        <dbReference type="ARBA" id="ARBA00004496"/>
    </source>
</evidence>
<feature type="region of interest" description="Disordered" evidence="7">
    <location>
        <begin position="232"/>
        <end position="300"/>
    </location>
</feature>
<protein>
    <submittedName>
        <fullName evidence="9">TIR domain containing adaptor molecule 1</fullName>
    </submittedName>
</protein>
<dbReference type="OrthoDB" id="62956at2759"/>
<feature type="region of interest" description="Disordered" evidence="7">
    <location>
        <begin position="178"/>
        <end position="211"/>
    </location>
</feature>
<evidence type="ECO:0000256" key="5">
    <source>
        <dbReference type="ARBA" id="ARBA00022859"/>
    </source>
</evidence>
<feature type="compositionally biased region" description="Polar residues" evidence="7">
    <location>
        <begin position="261"/>
        <end position="279"/>
    </location>
</feature>
<dbReference type="PROSITE" id="PS50104">
    <property type="entry name" value="TIR"/>
    <property type="match status" value="1"/>
</dbReference>
<dbReference type="SUPFAM" id="SSF52200">
    <property type="entry name" value="Toll/Interleukin receptor TIR domain"/>
    <property type="match status" value="1"/>
</dbReference>
<evidence type="ECO:0000256" key="6">
    <source>
        <dbReference type="ARBA" id="ARBA00023198"/>
    </source>
</evidence>
<dbReference type="InParanoid" id="A0A667WYN6"/>
<evidence type="ECO:0000256" key="7">
    <source>
        <dbReference type="SAM" id="MobiDB-lite"/>
    </source>
</evidence>
<reference evidence="9" key="1">
    <citation type="submission" date="2019-06" db="EMBL/GenBank/DDBJ databases">
        <authorList>
            <consortium name="Wellcome Sanger Institute Data Sharing"/>
        </authorList>
    </citation>
    <scope>NUCLEOTIDE SEQUENCE [LARGE SCALE GENOMIC DNA]</scope>
</reference>
<evidence type="ECO:0000313" key="9">
    <source>
        <dbReference type="Ensembl" id="ENSMMDP00005007862.1"/>
    </source>
</evidence>
<evidence type="ECO:0000259" key="8">
    <source>
        <dbReference type="PROSITE" id="PS50104"/>
    </source>
</evidence>